<comment type="caution">
    <text evidence="1">The sequence shown here is derived from an EMBL/GenBank/DDBJ whole genome shotgun (WGS) entry which is preliminary data.</text>
</comment>
<keyword evidence="2" id="KW-1185">Reference proteome</keyword>
<name>A0A558DGH0_9PSEU</name>
<evidence type="ECO:0000313" key="2">
    <source>
        <dbReference type="Proteomes" id="UP000320011"/>
    </source>
</evidence>
<proteinExistence type="predicted"/>
<accession>A0A558DGH0</accession>
<gene>
    <name evidence="1" type="ORF">FNH05_04905</name>
</gene>
<dbReference type="EMBL" id="VJWX01000026">
    <property type="protein sequence ID" value="TVT60119.1"/>
    <property type="molecule type" value="Genomic_DNA"/>
</dbReference>
<dbReference type="Proteomes" id="UP000320011">
    <property type="component" value="Unassembled WGS sequence"/>
</dbReference>
<sequence>MIICTNAAAKIASLLLPVCWTHPDGDIEFSGIPGLRVEKCDERGIVMKHLSTGGILELCESRRLDKWSSRFGLNREVEHHLHGNVRRKFCAASTYRDEGLTEHEEAMADYWADRPGTFLLSALMARNLIFWRHNNHKMTVRTPRRNRSAVRLTWLNGYSVDKIGDLLTSPAIGIRGAVFEPGRSDFLPALLRVDDDQVELDAPFAGHLTRLRRRDREIKGKS</sequence>
<protein>
    <submittedName>
        <fullName evidence="1">Uncharacterized protein</fullName>
    </submittedName>
</protein>
<evidence type="ECO:0000313" key="1">
    <source>
        <dbReference type="EMBL" id="TVT60119.1"/>
    </source>
</evidence>
<reference evidence="1 2" key="2">
    <citation type="submission" date="2019-08" db="EMBL/GenBank/DDBJ databases">
        <title>Amycolatopsis acidicola sp. nov., isolated from peat swamp forest soil.</title>
        <authorList>
            <person name="Srisuk N."/>
        </authorList>
    </citation>
    <scope>NUCLEOTIDE SEQUENCE [LARGE SCALE GENOMIC DNA]</scope>
    <source>
        <strain evidence="1 2">TBRC 6029</strain>
    </source>
</reference>
<organism evidence="1 2">
    <name type="scientific">Amycolatopsis rhizosphaerae</name>
    <dbReference type="NCBI Taxonomy" id="2053003"/>
    <lineage>
        <taxon>Bacteria</taxon>
        <taxon>Bacillati</taxon>
        <taxon>Actinomycetota</taxon>
        <taxon>Actinomycetes</taxon>
        <taxon>Pseudonocardiales</taxon>
        <taxon>Pseudonocardiaceae</taxon>
        <taxon>Amycolatopsis</taxon>
    </lineage>
</organism>
<dbReference type="AlphaFoldDB" id="A0A558DGH0"/>
<reference evidence="1 2" key="1">
    <citation type="submission" date="2019-07" db="EMBL/GenBank/DDBJ databases">
        <authorList>
            <person name="Duangmal K."/>
            <person name="Teo W.F.A."/>
        </authorList>
    </citation>
    <scope>NUCLEOTIDE SEQUENCE [LARGE SCALE GENOMIC DNA]</scope>
    <source>
        <strain evidence="1 2">TBRC 6029</strain>
    </source>
</reference>